<dbReference type="SUPFAM" id="SSF51445">
    <property type="entry name" value="(Trans)glycosidases"/>
    <property type="match status" value="1"/>
</dbReference>
<dbReference type="PANTHER" id="PTHR22762">
    <property type="entry name" value="ALPHA-GLUCOSIDASE"/>
    <property type="match status" value="1"/>
</dbReference>
<sequence length="200" mass="22882">LFQVWPGETVFPDFTSVQAKNWWTNECKLFHDTVPYDGIWIDMNEVSNFVQGSKKGCAVNDLNYPPYTPRILDRVLYSKTLCLDAVQSWGKQYDVHNLYGYSMIIATRKAIETVFPGKRSFLLSRSTFAGSGKHGGHWLGDNAATWDQLRWSIPGVLEFNLFGIPYVGADICGFSDNTTEELCRRWMQVGAFYPFSRNHN</sequence>
<protein>
    <submittedName>
        <fullName evidence="7">SUIS protein</fullName>
    </submittedName>
</protein>
<dbReference type="GO" id="GO:0005975">
    <property type="term" value="P:carbohydrate metabolic process"/>
    <property type="evidence" value="ECO:0007669"/>
    <property type="project" value="InterPro"/>
</dbReference>
<evidence type="ECO:0000259" key="6">
    <source>
        <dbReference type="Pfam" id="PF01055"/>
    </source>
</evidence>
<keyword evidence="2" id="KW-0732">Signal</keyword>
<comment type="caution">
    <text evidence="7">The sequence shown here is derived from an EMBL/GenBank/DDBJ whole genome shotgun (WGS) entry which is preliminary data.</text>
</comment>
<comment type="similarity">
    <text evidence="1 5">Belongs to the glycosyl hydrolase 31 family.</text>
</comment>
<keyword evidence="8" id="KW-1185">Reference proteome</keyword>
<dbReference type="InterPro" id="IPR030458">
    <property type="entry name" value="Glyco_hydro_31_AS"/>
</dbReference>
<evidence type="ECO:0000256" key="3">
    <source>
        <dbReference type="ARBA" id="ARBA00022801"/>
    </source>
</evidence>
<dbReference type="Gene3D" id="3.20.20.80">
    <property type="entry name" value="Glycosidases"/>
    <property type="match status" value="1"/>
</dbReference>
<name>A0A7K9JTA2_9PASE</name>
<evidence type="ECO:0000313" key="7">
    <source>
        <dbReference type="EMBL" id="NXH41487.1"/>
    </source>
</evidence>
<dbReference type="InterPro" id="IPR017853">
    <property type="entry name" value="GH"/>
</dbReference>
<evidence type="ECO:0000256" key="1">
    <source>
        <dbReference type="ARBA" id="ARBA00007806"/>
    </source>
</evidence>
<dbReference type="PROSITE" id="PS00129">
    <property type="entry name" value="GLYCOSYL_HYDROL_F31_1"/>
    <property type="match status" value="1"/>
</dbReference>
<evidence type="ECO:0000256" key="5">
    <source>
        <dbReference type="RuleBase" id="RU361185"/>
    </source>
</evidence>
<dbReference type="Pfam" id="PF01055">
    <property type="entry name" value="Glyco_hydro_31_2nd"/>
    <property type="match status" value="1"/>
</dbReference>
<feature type="non-terminal residue" evidence="7">
    <location>
        <position position="200"/>
    </location>
</feature>
<feature type="domain" description="Glycoside hydrolase family 31 TIM barrel" evidence="6">
    <location>
        <begin position="3"/>
        <end position="200"/>
    </location>
</feature>
<evidence type="ECO:0000313" key="8">
    <source>
        <dbReference type="Proteomes" id="UP000523279"/>
    </source>
</evidence>
<accession>A0A7K9JTA2</accession>
<dbReference type="Proteomes" id="UP000523279">
    <property type="component" value="Unassembled WGS sequence"/>
</dbReference>
<dbReference type="AlphaFoldDB" id="A0A7K9JTA2"/>
<evidence type="ECO:0000256" key="2">
    <source>
        <dbReference type="ARBA" id="ARBA00022729"/>
    </source>
</evidence>
<evidence type="ECO:0000256" key="4">
    <source>
        <dbReference type="ARBA" id="ARBA00023295"/>
    </source>
</evidence>
<proteinExistence type="inferred from homology"/>
<reference evidence="7 8" key="1">
    <citation type="submission" date="2019-09" db="EMBL/GenBank/DDBJ databases">
        <title>Bird 10,000 Genomes (B10K) Project - Family phase.</title>
        <authorList>
            <person name="Zhang G."/>
        </authorList>
    </citation>
    <scope>NUCLEOTIDE SEQUENCE [LARGE SCALE GENOMIC DNA]</scope>
    <source>
        <strain evidence="7">B10K-DU-001-34</strain>
        <tissue evidence="7">Muscle</tissue>
    </source>
</reference>
<keyword evidence="4 5" id="KW-0326">Glycosidase</keyword>
<dbReference type="InterPro" id="IPR000322">
    <property type="entry name" value="Glyco_hydro_31_TIM"/>
</dbReference>
<gene>
    <name evidence="7" type="primary">Si</name>
    <name evidence="7" type="ORF">DICEXI_R04296</name>
</gene>
<dbReference type="EMBL" id="VWZP01003317">
    <property type="protein sequence ID" value="NXH41487.1"/>
    <property type="molecule type" value="Genomic_DNA"/>
</dbReference>
<dbReference type="PANTHER" id="PTHR22762:SF133">
    <property type="entry name" value="P-TYPE DOMAIN-CONTAINING PROTEIN"/>
    <property type="match status" value="1"/>
</dbReference>
<keyword evidence="3 5" id="KW-0378">Hydrolase</keyword>
<feature type="non-terminal residue" evidence="7">
    <location>
        <position position="1"/>
    </location>
</feature>
<dbReference type="GO" id="GO:0004558">
    <property type="term" value="F:alpha-1,4-glucosidase activity"/>
    <property type="evidence" value="ECO:0007669"/>
    <property type="project" value="TreeGrafter"/>
</dbReference>
<dbReference type="InterPro" id="IPR030459">
    <property type="entry name" value="Glyco_hydro_31_CS"/>
</dbReference>
<dbReference type="PROSITE" id="PS00707">
    <property type="entry name" value="GLYCOSYL_HYDROL_F31_2"/>
    <property type="match status" value="1"/>
</dbReference>
<organism evidence="7 8">
    <name type="scientific">Dicaeum eximium</name>
    <dbReference type="NCBI Taxonomy" id="667154"/>
    <lineage>
        <taxon>Eukaryota</taxon>
        <taxon>Metazoa</taxon>
        <taxon>Chordata</taxon>
        <taxon>Craniata</taxon>
        <taxon>Vertebrata</taxon>
        <taxon>Euteleostomi</taxon>
        <taxon>Archelosauria</taxon>
        <taxon>Archosauria</taxon>
        <taxon>Dinosauria</taxon>
        <taxon>Saurischia</taxon>
        <taxon>Theropoda</taxon>
        <taxon>Coelurosauria</taxon>
        <taxon>Aves</taxon>
        <taxon>Neognathae</taxon>
        <taxon>Neoaves</taxon>
        <taxon>Telluraves</taxon>
        <taxon>Australaves</taxon>
        <taxon>Passeriformes</taxon>
        <taxon>Passeroidea</taxon>
        <taxon>Dicaeidae</taxon>
        <taxon>Dicaeum</taxon>
    </lineage>
</organism>